<dbReference type="Gene3D" id="4.10.60.10">
    <property type="entry name" value="Zinc finger, CCHC-type"/>
    <property type="match status" value="1"/>
</dbReference>
<keyword evidence="4 7" id="KW-0863">Zinc-finger</keyword>
<dbReference type="Pfam" id="PF08783">
    <property type="entry name" value="DWNN"/>
    <property type="match status" value="1"/>
</dbReference>
<organism evidence="11 12">
    <name type="scientific">Collybia nuda</name>
    <dbReference type="NCBI Taxonomy" id="64659"/>
    <lineage>
        <taxon>Eukaryota</taxon>
        <taxon>Fungi</taxon>
        <taxon>Dikarya</taxon>
        <taxon>Basidiomycota</taxon>
        <taxon>Agaricomycotina</taxon>
        <taxon>Agaricomycetes</taxon>
        <taxon>Agaricomycetidae</taxon>
        <taxon>Agaricales</taxon>
        <taxon>Tricholomatineae</taxon>
        <taxon>Clitocybaceae</taxon>
        <taxon>Collybia</taxon>
    </lineage>
</organism>
<comment type="caution">
    <text evidence="11">The sequence shown here is derived from an EMBL/GenBank/DDBJ whole genome shotgun (WGS) entry which is preliminary data.</text>
</comment>
<dbReference type="EMBL" id="MU150243">
    <property type="protein sequence ID" value="KAF9466095.1"/>
    <property type="molecule type" value="Genomic_DNA"/>
</dbReference>
<feature type="region of interest" description="Disordered" evidence="8">
    <location>
        <begin position="532"/>
        <end position="580"/>
    </location>
</feature>
<dbReference type="CDD" id="cd16620">
    <property type="entry name" value="vRING-HC-C4C4_RBBP6"/>
    <property type="match status" value="1"/>
</dbReference>
<dbReference type="GO" id="GO:0005634">
    <property type="term" value="C:nucleus"/>
    <property type="evidence" value="ECO:0007669"/>
    <property type="project" value="UniProtKB-SubCell"/>
</dbReference>
<feature type="region of interest" description="Disordered" evidence="8">
    <location>
        <begin position="406"/>
        <end position="433"/>
    </location>
</feature>
<evidence type="ECO:0000256" key="1">
    <source>
        <dbReference type="ARBA" id="ARBA00004123"/>
    </source>
</evidence>
<dbReference type="AlphaFoldDB" id="A0A9P5YCD0"/>
<accession>A0A9P5YCD0</accession>
<proteinExistence type="predicted"/>
<evidence type="ECO:0000256" key="4">
    <source>
        <dbReference type="ARBA" id="ARBA00022771"/>
    </source>
</evidence>
<evidence type="ECO:0000256" key="8">
    <source>
        <dbReference type="SAM" id="MobiDB-lite"/>
    </source>
</evidence>
<dbReference type="InterPro" id="IPR014891">
    <property type="entry name" value="DWNN_domain"/>
</dbReference>
<name>A0A9P5YCD0_9AGAR</name>
<dbReference type="InterPro" id="IPR033489">
    <property type="entry name" value="RBBP6"/>
</dbReference>
<protein>
    <submittedName>
        <fullName evidence="11">DWNN domain-containing protein</fullName>
    </submittedName>
</protein>
<keyword evidence="2" id="KW-0507">mRNA processing</keyword>
<dbReference type="Proteomes" id="UP000807353">
    <property type="component" value="Unassembled WGS sequence"/>
</dbReference>
<evidence type="ECO:0000256" key="7">
    <source>
        <dbReference type="PROSITE-ProRule" id="PRU00047"/>
    </source>
</evidence>
<dbReference type="PROSITE" id="PS50158">
    <property type="entry name" value="ZF_CCHC"/>
    <property type="match status" value="1"/>
</dbReference>
<dbReference type="OrthoDB" id="106784at2759"/>
<dbReference type="Gene3D" id="3.30.40.10">
    <property type="entry name" value="Zinc/RING finger domain, C3HC4 (zinc finger)"/>
    <property type="match status" value="1"/>
</dbReference>
<evidence type="ECO:0000256" key="5">
    <source>
        <dbReference type="ARBA" id="ARBA00022833"/>
    </source>
</evidence>
<dbReference type="GO" id="GO:0008270">
    <property type="term" value="F:zinc ion binding"/>
    <property type="evidence" value="ECO:0007669"/>
    <property type="project" value="UniProtKB-KW"/>
</dbReference>
<feature type="region of interest" description="Disordered" evidence="8">
    <location>
        <begin position="198"/>
        <end position="232"/>
    </location>
</feature>
<dbReference type="PANTHER" id="PTHR15439:SF0">
    <property type="entry name" value="CELL DIVISION CYCLE AND APOPTOSIS REGULATOR PROTEIN 1-RELATED"/>
    <property type="match status" value="1"/>
</dbReference>
<keyword evidence="6" id="KW-0539">Nucleus</keyword>
<dbReference type="InterPro" id="IPR036875">
    <property type="entry name" value="Znf_CCHC_sf"/>
</dbReference>
<sequence length="580" mass="64406">MASSVFYKFSSRKDESRVTFDGTGISVFDLKRDIILANNMGKANDFDLSIFDATSKQEFKDDSQIIPRSSSVVVKRLPSIRPGKGKASMYIAGTGNTVPVSEPVPRQGASNGVPTWHKGAMSKRFDGKEEPAQSSVKAPTPGSITAKSAVTKDDEAAAMAAMFQAQSANWEETQEKMSQLVSPFMGFCQRSSPIATRIYTNPRGTGFARGGSKSHPSTPHQNPQHQQADRPLPPSYVCYRCGQKGHWIQDCPTNNDREFDNRPRIKRTTGIPRSMLKAVENPNGGDLGQGVMVTPEGGYVVAQPDLASWQKQVSRPKGLTTAEVRERAPTDPSLTCPIDNKLFRDAVKTPCCGTIYCEECVQTHLLERDFLCPNCAKKIASLDKLVVDKPTRIKVTDYIEKAIEDSKKVDEEEPAGVKASTSNDGQADPTDLQNQEQDIYSEQQPDMNMDMSQMLVDSIPQLQAQIAQVSRMLQNPSIPNQLRQTTEAQYQNLQMQLQQAQTLSAFFQQTQQNPNVAMGFGMFPQGSWTANQFSNQQPAGQDSAYQRLPINNRRRNLKRDRPSDFLEVGGESDKMPRYWE</sequence>
<dbReference type="InterPro" id="IPR001878">
    <property type="entry name" value="Znf_CCHC"/>
</dbReference>
<feature type="compositionally biased region" description="Polar residues" evidence="8">
    <location>
        <begin position="532"/>
        <end position="544"/>
    </location>
</feature>
<evidence type="ECO:0000256" key="3">
    <source>
        <dbReference type="ARBA" id="ARBA00022723"/>
    </source>
</evidence>
<dbReference type="PROSITE" id="PS51282">
    <property type="entry name" value="DWNN"/>
    <property type="match status" value="1"/>
</dbReference>
<evidence type="ECO:0000313" key="12">
    <source>
        <dbReference type="Proteomes" id="UP000807353"/>
    </source>
</evidence>
<dbReference type="GO" id="GO:0061630">
    <property type="term" value="F:ubiquitin protein ligase activity"/>
    <property type="evidence" value="ECO:0007669"/>
    <property type="project" value="InterPro"/>
</dbReference>
<comment type="subcellular location">
    <subcellularLocation>
        <location evidence="1">Nucleus</location>
    </subcellularLocation>
</comment>
<dbReference type="PANTHER" id="PTHR15439">
    <property type="entry name" value="RETINOBLASTOMA-BINDING PROTEIN 6"/>
    <property type="match status" value="1"/>
</dbReference>
<feature type="domain" description="CCHC-type" evidence="9">
    <location>
        <begin position="238"/>
        <end position="252"/>
    </location>
</feature>
<evidence type="ECO:0000256" key="6">
    <source>
        <dbReference type="ARBA" id="ARBA00023242"/>
    </source>
</evidence>
<feature type="region of interest" description="Disordered" evidence="8">
    <location>
        <begin position="98"/>
        <end position="146"/>
    </location>
</feature>
<feature type="domain" description="DWNN" evidence="10">
    <location>
        <begin position="5"/>
        <end position="78"/>
    </location>
</feature>
<dbReference type="GO" id="GO:0016567">
    <property type="term" value="P:protein ubiquitination"/>
    <property type="evidence" value="ECO:0007669"/>
    <property type="project" value="InterPro"/>
</dbReference>
<dbReference type="Gene3D" id="3.10.20.90">
    <property type="entry name" value="Phosphatidylinositol 3-kinase Catalytic Subunit, Chain A, domain 1"/>
    <property type="match status" value="1"/>
</dbReference>
<dbReference type="SMART" id="SM00343">
    <property type="entry name" value="ZnF_C2HC"/>
    <property type="match status" value="1"/>
</dbReference>
<keyword evidence="5" id="KW-0862">Zinc</keyword>
<dbReference type="GO" id="GO:0003676">
    <property type="term" value="F:nucleic acid binding"/>
    <property type="evidence" value="ECO:0007669"/>
    <property type="project" value="InterPro"/>
</dbReference>
<keyword evidence="12" id="KW-1185">Reference proteome</keyword>
<dbReference type="SUPFAM" id="SSF57756">
    <property type="entry name" value="Retrovirus zinc finger-like domains"/>
    <property type="match status" value="1"/>
</dbReference>
<dbReference type="InterPro" id="IPR025829">
    <property type="entry name" value="Zn_knuckle_CX2CX3GHX4C"/>
</dbReference>
<evidence type="ECO:0000313" key="11">
    <source>
        <dbReference type="EMBL" id="KAF9466095.1"/>
    </source>
</evidence>
<feature type="compositionally biased region" description="Polar residues" evidence="8">
    <location>
        <begin position="419"/>
        <end position="433"/>
    </location>
</feature>
<evidence type="ECO:0000256" key="2">
    <source>
        <dbReference type="ARBA" id="ARBA00022664"/>
    </source>
</evidence>
<dbReference type="FunFam" id="4.10.60.10:FF:000005">
    <property type="entry name" value="E3 ubiquitin-protein ligase RBBP6"/>
    <property type="match status" value="1"/>
</dbReference>
<dbReference type="GO" id="GO:0006511">
    <property type="term" value="P:ubiquitin-dependent protein catabolic process"/>
    <property type="evidence" value="ECO:0007669"/>
    <property type="project" value="TreeGrafter"/>
</dbReference>
<dbReference type="GO" id="GO:0006397">
    <property type="term" value="P:mRNA processing"/>
    <property type="evidence" value="ECO:0007669"/>
    <property type="project" value="UniProtKB-KW"/>
</dbReference>
<dbReference type="Pfam" id="PF13696">
    <property type="entry name" value="zf-CCHC_2"/>
    <property type="match status" value="1"/>
</dbReference>
<reference evidence="11" key="1">
    <citation type="submission" date="2020-11" db="EMBL/GenBank/DDBJ databases">
        <authorList>
            <consortium name="DOE Joint Genome Institute"/>
            <person name="Ahrendt S."/>
            <person name="Riley R."/>
            <person name="Andreopoulos W."/>
            <person name="Labutti K."/>
            <person name="Pangilinan J."/>
            <person name="Ruiz-Duenas F.J."/>
            <person name="Barrasa J.M."/>
            <person name="Sanchez-Garcia M."/>
            <person name="Camarero S."/>
            <person name="Miyauchi S."/>
            <person name="Serrano A."/>
            <person name="Linde D."/>
            <person name="Babiker R."/>
            <person name="Drula E."/>
            <person name="Ayuso-Fernandez I."/>
            <person name="Pacheco R."/>
            <person name="Padilla G."/>
            <person name="Ferreira P."/>
            <person name="Barriuso J."/>
            <person name="Kellner H."/>
            <person name="Castanera R."/>
            <person name="Alfaro M."/>
            <person name="Ramirez L."/>
            <person name="Pisabarro A.G."/>
            <person name="Kuo A."/>
            <person name="Tritt A."/>
            <person name="Lipzen A."/>
            <person name="He G."/>
            <person name="Yan M."/>
            <person name="Ng V."/>
            <person name="Cullen D."/>
            <person name="Martin F."/>
            <person name="Rosso M.-N."/>
            <person name="Henrissat B."/>
            <person name="Hibbett D."/>
            <person name="Martinez A.T."/>
            <person name="Grigoriev I.V."/>
        </authorList>
    </citation>
    <scope>NUCLEOTIDE SEQUENCE</scope>
    <source>
        <strain evidence="11">CBS 247.69</strain>
    </source>
</reference>
<gene>
    <name evidence="11" type="ORF">BDZ94DRAFT_1158581</name>
</gene>
<dbReference type="InterPro" id="IPR013083">
    <property type="entry name" value="Znf_RING/FYVE/PHD"/>
</dbReference>
<dbReference type="SMART" id="SM01180">
    <property type="entry name" value="DWNN"/>
    <property type="match status" value="1"/>
</dbReference>
<keyword evidence="3" id="KW-0479">Metal-binding</keyword>
<evidence type="ECO:0000259" key="9">
    <source>
        <dbReference type="PROSITE" id="PS50158"/>
    </source>
</evidence>
<evidence type="ECO:0000259" key="10">
    <source>
        <dbReference type="PROSITE" id="PS51282"/>
    </source>
</evidence>
<feature type="compositionally biased region" description="Polar residues" evidence="8">
    <location>
        <begin position="132"/>
        <end position="146"/>
    </location>
</feature>
<feature type="compositionally biased region" description="Polar residues" evidence="8">
    <location>
        <begin position="214"/>
        <end position="226"/>
    </location>
</feature>
<dbReference type="SUPFAM" id="SSF57850">
    <property type="entry name" value="RING/U-box"/>
    <property type="match status" value="1"/>
</dbReference>
<feature type="compositionally biased region" description="Basic and acidic residues" evidence="8">
    <location>
        <begin position="571"/>
        <end position="580"/>
    </location>
</feature>